<dbReference type="InterPro" id="IPR036291">
    <property type="entry name" value="NAD(P)-bd_dom_sf"/>
</dbReference>
<dbReference type="InterPro" id="IPR057326">
    <property type="entry name" value="KR_dom"/>
</dbReference>
<protein>
    <submittedName>
        <fullName evidence="4">2-deoxy-D-gluconate 3-dehydrogenase</fullName>
    </submittedName>
</protein>
<name>A0A2G3PK34_WILMA</name>
<dbReference type="EMBL" id="PEBD01000010">
    <property type="protein sequence ID" value="PHV66189.1"/>
    <property type="molecule type" value="Genomic_DNA"/>
</dbReference>
<dbReference type="Pfam" id="PF13561">
    <property type="entry name" value="adh_short_C2"/>
    <property type="match status" value="1"/>
</dbReference>
<dbReference type="SUPFAM" id="SSF51735">
    <property type="entry name" value="NAD(P)-binding Rossmann-fold domains"/>
    <property type="match status" value="1"/>
</dbReference>
<dbReference type="AlphaFoldDB" id="A0A2G3PK34"/>
<evidence type="ECO:0000313" key="5">
    <source>
        <dbReference type="Proteomes" id="UP000225108"/>
    </source>
</evidence>
<organism evidence="4 5">
    <name type="scientific">Williamsia marianensis</name>
    <dbReference type="NCBI Taxonomy" id="85044"/>
    <lineage>
        <taxon>Bacteria</taxon>
        <taxon>Bacillati</taxon>
        <taxon>Actinomycetota</taxon>
        <taxon>Actinomycetes</taxon>
        <taxon>Mycobacteriales</taxon>
        <taxon>Nocardiaceae</taxon>
        <taxon>Williamsia</taxon>
    </lineage>
</organism>
<evidence type="ECO:0000259" key="3">
    <source>
        <dbReference type="SMART" id="SM00822"/>
    </source>
</evidence>
<comment type="similarity">
    <text evidence="1">Belongs to the short-chain dehydrogenases/reductases (SDR) family.</text>
</comment>
<gene>
    <name evidence="4" type="ORF">CSW57_21480</name>
</gene>
<dbReference type="InterPro" id="IPR002347">
    <property type="entry name" value="SDR_fam"/>
</dbReference>
<evidence type="ECO:0000256" key="2">
    <source>
        <dbReference type="ARBA" id="ARBA00023002"/>
    </source>
</evidence>
<accession>A0A2G3PK34</accession>
<dbReference type="PRINTS" id="PR00080">
    <property type="entry name" value="SDRFAMILY"/>
</dbReference>
<reference evidence="4 5" key="1">
    <citation type="submission" date="2017-10" db="EMBL/GenBank/DDBJ databases">
        <title>The draft genome sequence of Williamsia sp. BULT 1.1 isolated from the semi-arid grassland soils from South Africa.</title>
        <authorList>
            <person name="Kabwe M.H."/>
            <person name="Govender N."/>
            <person name="Mutseka Lunga P."/>
            <person name="Vikram S."/>
            <person name="Makhalanyane T.P."/>
        </authorList>
    </citation>
    <scope>NUCLEOTIDE SEQUENCE [LARGE SCALE GENOMIC DNA]</scope>
    <source>
        <strain evidence="4 5">BULT 1.1</strain>
    </source>
</reference>
<comment type="caution">
    <text evidence="4">The sequence shown here is derived from an EMBL/GenBank/DDBJ whole genome shotgun (WGS) entry which is preliminary data.</text>
</comment>
<dbReference type="Proteomes" id="UP000225108">
    <property type="component" value="Unassembled WGS sequence"/>
</dbReference>
<dbReference type="NCBIfam" id="NF005559">
    <property type="entry name" value="PRK07231.1"/>
    <property type="match status" value="1"/>
</dbReference>
<keyword evidence="2" id="KW-0560">Oxidoreductase</keyword>
<dbReference type="Gene3D" id="3.40.50.720">
    <property type="entry name" value="NAD(P)-binding Rossmann-like Domain"/>
    <property type="match status" value="1"/>
</dbReference>
<dbReference type="SMART" id="SM00822">
    <property type="entry name" value="PKS_KR"/>
    <property type="match status" value="1"/>
</dbReference>
<dbReference type="PANTHER" id="PTHR43639:SF1">
    <property type="entry name" value="SHORT-CHAIN DEHYDROGENASE_REDUCTASE FAMILY PROTEIN"/>
    <property type="match status" value="1"/>
</dbReference>
<dbReference type="PRINTS" id="PR00081">
    <property type="entry name" value="GDHRDH"/>
</dbReference>
<feature type="domain" description="Ketoreductase" evidence="3">
    <location>
        <begin position="15"/>
        <end position="157"/>
    </location>
</feature>
<proteinExistence type="inferred from homology"/>
<evidence type="ECO:0000256" key="1">
    <source>
        <dbReference type="ARBA" id="ARBA00006484"/>
    </source>
</evidence>
<dbReference type="GO" id="GO:0016491">
    <property type="term" value="F:oxidoreductase activity"/>
    <property type="evidence" value="ECO:0007669"/>
    <property type="project" value="UniProtKB-KW"/>
</dbReference>
<sequence length="256" mass="26870">MVSKPSPQAFNLAGRVAVVTGATGGLGNSVARGLADHGASVVIVGRSITQCRQIQREIEQSGGRAIAVAADITSPEDRRHIVATSVAAFGSLDILINNAGVARRSPASEITEELYDQVHDVNTKSAFFLCQDAYPHLRRHGRGSIVNIVSIGLWNSGVGSLLYRSSKAAMQATTMVLAKEWASAGVRVNSIAPGAMEVGMGAAISFEHTQQHLDRTPMRRLGRGDEVVSAVVYLASDSSSFTTGSTLRVDGGAISI</sequence>
<dbReference type="FunFam" id="3.40.50.720:FF:000084">
    <property type="entry name" value="Short-chain dehydrogenase reductase"/>
    <property type="match status" value="1"/>
</dbReference>
<evidence type="ECO:0000313" key="4">
    <source>
        <dbReference type="EMBL" id="PHV66189.1"/>
    </source>
</evidence>
<dbReference type="PANTHER" id="PTHR43639">
    <property type="entry name" value="OXIDOREDUCTASE, SHORT-CHAIN DEHYDROGENASE/REDUCTASE FAMILY (AFU_ORTHOLOGUE AFUA_5G02870)"/>
    <property type="match status" value="1"/>
</dbReference>